<organism evidence="2 3">
    <name type="scientific">Spirosoma aureum</name>
    <dbReference type="NCBI Taxonomy" id="2692134"/>
    <lineage>
        <taxon>Bacteria</taxon>
        <taxon>Pseudomonadati</taxon>
        <taxon>Bacteroidota</taxon>
        <taxon>Cytophagia</taxon>
        <taxon>Cytophagales</taxon>
        <taxon>Cytophagaceae</taxon>
        <taxon>Spirosoma</taxon>
    </lineage>
</organism>
<reference evidence="2 3" key="1">
    <citation type="submission" date="2020-03" db="EMBL/GenBank/DDBJ databases">
        <authorList>
            <person name="Kim M.K."/>
        </authorList>
    </citation>
    <scope>NUCLEOTIDE SEQUENCE [LARGE SCALE GENOMIC DNA]</scope>
    <source>
        <strain evidence="2 3">BT328</strain>
    </source>
</reference>
<name>A0A6G9AGQ5_9BACT</name>
<keyword evidence="1" id="KW-0732">Signal</keyword>
<dbReference type="Proteomes" id="UP000501802">
    <property type="component" value="Chromosome"/>
</dbReference>
<dbReference type="EMBL" id="CP050063">
    <property type="protein sequence ID" value="QIP11657.1"/>
    <property type="molecule type" value="Genomic_DNA"/>
</dbReference>
<gene>
    <name evidence="2" type="ORF">G8759_02925</name>
</gene>
<evidence type="ECO:0000313" key="3">
    <source>
        <dbReference type="Proteomes" id="UP000501802"/>
    </source>
</evidence>
<feature type="chain" id="PRO_5026096831" description="Lipocalin-like domain-containing protein" evidence="1">
    <location>
        <begin position="22"/>
        <end position="178"/>
    </location>
</feature>
<sequence>MKKIFLSFSVCLLVVGFLADCKDPYQDFSPGAGDPRITGTWQLYERQFPKDSLLYTRNYTYGVIIVDKREVKVVRDSTLTSRDTLFFARRRYGAVPAQTLTFAPDGKLTASGDEMSYYNPIKLYRVDSTEQDGLGVKLYVNTNRANQYFRQGVLFKQDTLLLRPKCDGDCYLKFFRVR</sequence>
<dbReference type="KEGG" id="spib:G8759_02925"/>
<evidence type="ECO:0008006" key="4">
    <source>
        <dbReference type="Google" id="ProtNLM"/>
    </source>
</evidence>
<dbReference type="AlphaFoldDB" id="A0A6G9AGQ5"/>
<protein>
    <recommendedName>
        <fullName evidence="4">Lipocalin-like domain-containing protein</fullName>
    </recommendedName>
</protein>
<accession>A0A6G9AGQ5</accession>
<evidence type="ECO:0000313" key="2">
    <source>
        <dbReference type="EMBL" id="QIP11657.1"/>
    </source>
</evidence>
<proteinExistence type="predicted"/>
<feature type="signal peptide" evidence="1">
    <location>
        <begin position="1"/>
        <end position="21"/>
    </location>
</feature>
<evidence type="ECO:0000256" key="1">
    <source>
        <dbReference type="SAM" id="SignalP"/>
    </source>
</evidence>
<keyword evidence="3" id="KW-1185">Reference proteome</keyword>
<dbReference type="RefSeq" id="WP_167205056.1">
    <property type="nucleotide sequence ID" value="NZ_CP050063.1"/>
</dbReference>